<dbReference type="PANTHER" id="PTHR42932">
    <property type="entry name" value="GENERAL STRESS PROTEIN 20U"/>
    <property type="match status" value="1"/>
</dbReference>
<dbReference type="InterPro" id="IPR008331">
    <property type="entry name" value="Ferritin_DPS_dom"/>
</dbReference>
<dbReference type="SUPFAM" id="SSF47240">
    <property type="entry name" value="Ferritin-like"/>
    <property type="match status" value="1"/>
</dbReference>
<feature type="domain" description="Ferritin/DPS" evidence="3">
    <location>
        <begin position="18"/>
        <end position="158"/>
    </location>
</feature>
<dbReference type="EMBL" id="WPIK01000007">
    <property type="protein sequence ID" value="MVN21729.1"/>
    <property type="molecule type" value="Genomic_DNA"/>
</dbReference>
<proteinExistence type="inferred from homology"/>
<dbReference type="InterPro" id="IPR009078">
    <property type="entry name" value="Ferritin-like_SF"/>
</dbReference>
<gene>
    <name evidence="4" type="ORF">GO621_09290</name>
</gene>
<evidence type="ECO:0000259" key="3">
    <source>
        <dbReference type="Pfam" id="PF00210"/>
    </source>
</evidence>
<dbReference type="PIRSF" id="PIRSF005900">
    <property type="entry name" value="Dps"/>
    <property type="match status" value="1"/>
</dbReference>
<dbReference type="PROSITE" id="PS00818">
    <property type="entry name" value="DPS_1"/>
    <property type="match status" value="1"/>
</dbReference>
<evidence type="ECO:0000256" key="2">
    <source>
        <dbReference type="RuleBase" id="RU003875"/>
    </source>
</evidence>
<reference evidence="4 5" key="1">
    <citation type="submission" date="2019-12" db="EMBL/GenBank/DDBJ databases">
        <title>Mucilaginibacter sp. HMF7410 genome sequencing and assembly.</title>
        <authorList>
            <person name="Kang H."/>
            <person name="Cha I."/>
            <person name="Kim H."/>
            <person name="Joh K."/>
        </authorList>
    </citation>
    <scope>NUCLEOTIDE SEQUENCE [LARGE SCALE GENOMIC DNA]</scope>
    <source>
        <strain evidence="4 5">HMF7410</strain>
    </source>
</reference>
<dbReference type="PROSITE" id="PS00819">
    <property type="entry name" value="DPS_2"/>
    <property type="match status" value="1"/>
</dbReference>
<dbReference type="Proteomes" id="UP000462014">
    <property type="component" value="Unassembled WGS sequence"/>
</dbReference>
<dbReference type="InterPro" id="IPR023188">
    <property type="entry name" value="DPS_DNA-bd_CS"/>
</dbReference>
<dbReference type="PRINTS" id="PR01346">
    <property type="entry name" value="HELNAPAPROT"/>
</dbReference>
<comment type="similarity">
    <text evidence="1 2">Belongs to the Dps family.</text>
</comment>
<dbReference type="RefSeq" id="WP_157566309.1">
    <property type="nucleotide sequence ID" value="NZ_WPIK01000007.1"/>
</dbReference>
<comment type="caution">
    <text evidence="4">The sequence shown here is derived from an EMBL/GenBank/DDBJ whole genome shotgun (WGS) entry which is preliminary data.</text>
</comment>
<dbReference type="PANTHER" id="PTHR42932:SF1">
    <property type="entry name" value="GENERAL STRESS PROTEIN 20U"/>
    <property type="match status" value="1"/>
</dbReference>
<evidence type="ECO:0000256" key="1">
    <source>
        <dbReference type="ARBA" id="ARBA00009497"/>
    </source>
</evidence>
<dbReference type="InterPro" id="IPR002177">
    <property type="entry name" value="DPS_DNA-bd"/>
</dbReference>
<evidence type="ECO:0000313" key="5">
    <source>
        <dbReference type="Proteomes" id="UP000462014"/>
    </source>
</evidence>
<dbReference type="GO" id="GO:0016722">
    <property type="term" value="F:oxidoreductase activity, acting on metal ions"/>
    <property type="evidence" value="ECO:0007669"/>
    <property type="project" value="InterPro"/>
</dbReference>
<dbReference type="CDD" id="cd01043">
    <property type="entry name" value="DPS"/>
    <property type="match status" value="1"/>
</dbReference>
<sequence>MEAEAISLEENKVKPVVDHLNDLLANYHIHYQKIRGCHWNVKGHNFFTLHVKFEELYTTALTTIDELAERILTLGKPPYSTFNDYIKTSKIKEVNTIGMPEDAMVKALVDDMAVLIEMEREILEITDNAEDQGTNDMVNGFMQYKEKNTWMLRSFINQD</sequence>
<dbReference type="AlphaFoldDB" id="A0A7K1SWM0"/>
<organism evidence="4 5">
    <name type="scientific">Mucilaginibacter arboris</name>
    <dbReference type="NCBI Taxonomy" id="2682090"/>
    <lineage>
        <taxon>Bacteria</taxon>
        <taxon>Pseudomonadati</taxon>
        <taxon>Bacteroidota</taxon>
        <taxon>Sphingobacteriia</taxon>
        <taxon>Sphingobacteriales</taxon>
        <taxon>Sphingobacteriaceae</taxon>
        <taxon>Mucilaginibacter</taxon>
    </lineage>
</organism>
<dbReference type="InterPro" id="IPR012347">
    <property type="entry name" value="Ferritin-like"/>
</dbReference>
<evidence type="ECO:0000313" key="4">
    <source>
        <dbReference type="EMBL" id="MVN21729.1"/>
    </source>
</evidence>
<keyword evidence="5" id="KW-1185">Reference proteome</keyword>
<name>A0A7K1SWM0_9SPHI</name>
<dbReference type="Pfam" id="PF00210">
    <property type="entry name" value="Ferritin"/>
    <property type="match status" value="1"/>
</dbReference>
<dbReference type="GO" id="GO:0008199">
    <property type="term" value="F:ferric iron binding"/>
    <property type="evidence" value="ECO:0007669"/>
    <property type="project" value="InterPro"/>
</dbReference>
<dbReference type="Gene3D" id="1.20.1260.10">
    <property type="match status" value="1"/>
</dbReference>
<protein>
    <submittedName>
        <fullName evidence="4">DNA starvation/stationary phase protection protein</fullName>
    </submittedName>
</protein>
<accession>A0A7K1SWM0</accession>